<dbReference type="GO" id="GO:0030246">
    <property type="term" value="F:carbohydrate binding"/>
    <property type="evidence" value="ECO:0007669"/>
    <property type="project" value="UniProtKB-ARBA"/>
</dbReference>
<dbReference type="STRING" id="1449351.RISW2_11595"/>
<organism evidence="6 7">
    <name type="scientific">Roseivivax isoporae LMG 25204</name>
    <dbReference type="NCBI Taxonomy" id="1449351"/>
    <lineage>
        <taxon>Bacteria</taxon>
        <taxon>Pseudomonadati</taxon>
        <taxon>Pseudomonadota</taxon>
        <taxon>Alphaproteobacteria</taxon>
        <taxon>Rhodobacterales</taxon>
        <taxon>Roseobacteraceae</taxon>
        <taxon>Roseivivax</taxon>
    </lineage>
</organism>
<evidence type="ECO:0000256" key="3">
    <source>
        <dbReference type="ARBA" id="ARBA00022729"/>
    </source>
</evidence>
<comment type="subcellular location">
    <subcellularLocation>
        <location evidence="1">Cell envelope</location>
    </subcellularLocation>
</comment>
<dbReference type="Pfam" id="PF13407">
    <property type="entry name" value="Peripla_BP_4"/>
    <property type="match status" value="1"/>
</dbReference>
<dbReference type="PATRIC" id="fig|1449351.3.peg.3380"/>
<dbReference type="RefSeq" id="WP_043773296.1">
    <property type="nucleotide sequence ID" value="NZ_JAME01000028.1"/>
</dbReference>
<comment type="caution">
    <text evidence="6">The sequence shown here is derived from an EMBL/GenBank/DDBJ whole genome shotgun (WGS) entry which is preliminary data.</text>
</comment>
<sequence length="314" mass="32684">MRDLKRLLTGTALALGLATGAAAQDKELQSVGISVGLLGNPFFVATIKGIEDAAREINPDVQITSVSADYDLNKQASQIDNFIASGVDIIMLNAVDAAAIEPAVARAKNAGIVVAAFDVSAPGAEVTVMTDNVAAGRKACQYIVDQLGGEGDVVLINGPQSSSIIDRAAGCSEVFEANEGINVLSDDQNGQASREGGLQVMQGLLTRFDKIDGVFAVNDPTALGAALAAQQLNRSEFIITGVDGAPDVEEALASGNSLIKASASQDPYTMAAQSMEMAYEIFQGNTLEEDTVLLEPELITSENVGEYQGWTAAR</sequence>
<feature type="chain" id="PRO_5004977949" evidence="4">
    <location>
        <begin position="24"/>
        <end position="314"/>
    </location>
</feature>
<feature type="domain" description="Periplasmic binding protein" evidence="5">
    <location>
        <begin position="31"/>
        <end position="285"/>
    </location>
</feature>
<dbReference type="Proteomes" id="UP000023430">
    <property type="component" value="Unassembled WGS sequence"/>
</dbReference>
<evidence type="ECO:0000313" key="6">
    <source>
        <dbReference type="EMBL" id="ETX27704.1"/>
    </source>
</evidence>
<dbReference type="InterPro" id="IPR028082">
    <property type="entry name" value="Peripla_BP_I"/>
</dbReference>
<dbReference type="EMBL" id="JAME01000028">
    <property type="protein sequence ID" value="ETX27704.1"/>
    <property type="molecule type" value="Genomic_DNA"/>
</dbReference>
<evidence type="ECO:0000259" key="5">
    <source>
        <dbReference type="Pfam" id="PF13407"/>
    </source>
</evidence>
<name>X7F6K4_9RHOB</name>
<keyword evidence="7" id="KW-1185">Reference proteome</keyword>
<evidence type="ECO:0000256" key="1">
    <source>
        <dbReference type="ARBA" id="ARBA00004196"/>
    </source>
</evidence>
<evidence type="ECO:0000313" key="7">
    <source>
        <dbReference type="Proteomes" id="UP000023430"/>
    </source>
</evidence>
<keyword evidence="3 4" id="KW-0732">Signal</keyword>
<dbReference type="SUPFAM" id="SSF53822">
    <property type="entry name" value="Periplasmic binding protein-like I"/>
    <property type="match status" value="1"/>
</dbReference>
<gene>
    <name evidence="6" type="ORF">RISW2_11595</name>
</gene>
<dbReference type="CDD" id="cd06321">
    <property type="entry name" value="PBP1_ABC_sugar_binding-like"/>
    <property type="match status" value="1"/>
</dbReference>
<comment type="similarity">
    <text evidence="2">Belongs to the bacterial solute-binding protein 2 family.</text>
</comment>
<dbReference type="GO" id="GO:0030313">
    <property type="term" value="C:cell envelope"/>
    <property type="evidence" value="ECO:0007669"/>
    <property type="project" value="UniProtKB-SubCell"/>
</dbReference>
<proteinExistence type="inferred from homology"/>
<reference evidence="6 7" key="1">
    <citation type="submission" date="2014-01" db="EMBL/GenBank/DDBJ databases">
        <title>Roseivivax isoporae LMG 25204 Genome Sequencing.</title>
        <authorList>
            <person name="Lai Q."/>
            <person name="Li G."/>
            <person name="Shao Z."/>
        </authorList>
    </citation>
    <scope>NUCLEOTIDE SEQUENCE [LARGE SCALE GENOMIC DNA]</scope>
    <source>
        <strain evidence="6 7">LMG 25204</strain>
    </source>
</reference>
<dbReference type="eggNOG" id="COG1879">
    <property type="taxonomic scope" value="Bacteria"/>
</dbReference>
<dbReference type="Gene3D" id="3.40.50.2300">
    <property type="match status" value="2"/>
</dbReference>
<feature type="signal peptide" evidence="4">
    <location>
        <begin position="1"/>
        <end position="23"/>
    </location>
</feature>
<accession>X7F6K4</accession>
<evidence type="ECO:0000256" key="4">
    <source>
        <dbReference type="SAM" id="SignalP"/>
    </source>
</evidence>
<dbReference type="AlphaFoldDB" id="X7F6K4"/>
<dbReference type="InterPro" id="IPR025997">
    <property type="entry name" value="SBP_2_dom"/>
</dbReference>
<dbReference type="OrthoDB" id="3600104at2"/>
<dbReference type="PANTHER" id="PTHR46847">
    <property type="entry name" value="D-ALLOSE-BINDING PERIPLASMIC PROTEIN-RELATED"/>
    <property type="match status" value="1"/>
</dbReference>
<dbReference type="PANTHER" id="PTHR46847:SF2">
    <property type="entry name" value="ABC TRANSPORTER SUGAR-BINDING PROTEIN"/>
    <property type="match status" value="1"/>
</dbReference>
<evidence type="ECO:0000256" key="2">
    <source>
        <dbReference type="ARBA" id="ARBA00007639"/>
    </source>
</evidence>
<protein>
    <submittedName>
        <fullName evidence="6">RbsB</fullName>
    </submittedName>
</protein>